<evidence type="ECO:0000256" key="2">
    <source>
        <dbReference type="ARBA" id="ARBA00022525"/>
    </source>
</evidence>
<evidence type="ECO:0000256" key="5">
    <source>
        <dbReference type="ARBA" id="ARBA00022825"/>
    </source>
</evidence>
<dbReference type="AlphaFoldDB" id="U4UJ33"/>
<dbReference type="GO" id="GO:0006508">
    <property type="term" value="P:proteolysis"/>
    <property type="evidence" value="ECO:0007669"/>
    <property type="project" value="UniProtKB-KW"/>
</dbReference>
<evidence type="ECO:0000256" key="4">
    <source>
        <dbReference type="ARBA" id="ARBA00022801"/>
    </source>
</evidence>
<evidence type="ECO:0000256" key="3">
    <source>
        <dbReference type="ARBA" id="ARBA00022670"/>
    </source>
</evidence>
<keyword evidence="5 7" id="KW-0720">Serine protease</keyword>
<dbReference type="InterPro" id="IPR009003">
    <property type="entry name" value="Peptidase_S1_PA"/>
</dbReference>
<dbReference type="GO" id="GO:0005615">
    <property type="term" value="C:extracellular space"/>
    <property type="evidence" value="ECO:0007669"/>
    <property type="project" value="TreeGrafter"/>
</dbReference>
<protein>
    <recommendedName>
        <fullName evidence="9">Peptidase S1 domain-containing protein</fullName>
    </recommendedName>
</protein>
<keyword evidence="6" id="KW-1015">Disulfide bond</keyword>
<dbReference type="STRING" id="77166.U4UJ33"/>
<dbReference type="PROSITE" id="PS00134">
    <property type="entry name" value="TRYPSIN_HIS"/>
    <property type="match status" value="1"/>
</dbReference>
<gene>
    <name evidence="10" type="ORF">D910_11361</name>
</gene>
<dbReference type="InterPro" id="IPR018114">
    <property type="entry name" value="TRYPSIN_HIS"/>
</dbReference>
<evidence type="ECO:0000256" key="6">
    <source>
        <dbReference type="ARBA" id="ARBA00023157"/>
    </source>
</evidence>
<dbReference type="FunFam" id="2.40.10.10:FF:000034">
    <property type="entry name" value="Eupolytin"/>
    <property type="match status" value="1"/>
</dbReference>
<feature type="region of interest" description="Disordered" evidence="8">
    <location>
        <begin position="36"/>
        <end position="60"/>
    </location>
</feature>
<dbReference type="InterPro" id="IPR050127">
    <property type="entry name" value="Serine_Proteases_S1"/>
</dbReference>
<dbReference type="PANTHER" id="PTHR24264:SF65">
    <property type="entry name" value="SRCR DOMAIN-CONTAINING PROTEIN"/>
    <property type="match status" value="1"/>
</dbReference>
<name>U4UJ33_DENPD</name>
<evidence type="ECO:0000313" key="11">
    <source>
        <dbReference type="Proteomes" id="UP000030742"/>
    </source>
</evidence>
<dbReference type="GO" id="GO:0004252">
    <property type="term" value="F:serine-type endopeptidase activity"/>
    <property type="evidence" value="ECO:0007669"/>
    <property type="project" value="InterPro"/>
</dbReference>
<feature type="domain" description="Peptidase S1" evidence="9">
    <location>
        <begin position="83"/>
        <end position="308"/>
    </location>
</feature>
<dbReference type="Gene3D" id="2.40.10.10">
    <property type="entry name" value="Trypsin-like serine proteases"/>
    <property type="match status" value="1"/>
</dbReference>
<evidence type="ECO:0000256" key="7">
    <source>
        <dbReference type="RuleBase" id="RU363034"/>
    </source>
</evidence>
<dbReference type="CDD" id="cd00190">
    <property type="entry name" value="Tryp_SPc"/>
    <property type="match status" value="1"/>
</dbReference>
<dbReference type="PROSITE" id="PS00135">
    <property type="entry name" value="TRYPSIN_SER"/>
    <property type="match status" value="1"/>
</dbReference>
<evidence type="ECO:0000256" key="8">
    <source>
        <dbReference type="SAM" id="MobiDB-lite"/>
    </source>
</evidence>
<keyword evidence="3 7" id="KW-0645">Protease</keyword>
<dbReference type="PANTHER" id="PTHR24264">
    <property type="entry name" value="TRYPSIN-RELATED"/>
    <property type="match status" value="1"/>
</dbReference>
<evidence type="ECO:0000313" key="10">
    <source>
        <dbReference type="EMBL" id="ERL94079.1"/>
    </source>
</evidence>
<organism evidence="10 11">
    <name type="scientific">Dendroctonus ponderosae</name>
    <name type="common">Mountain pine beetle</name>
    <dbReference type="NCBI Taxonomy" id="77166"/>
    <lineage>
        <taxon>Eukaryota</taxon>
        <taxon>Metazoa</taxon>
        <taxon>Ecdysozoa</taxon>
        <taxon>Arthropoda</taxon>
        <taxon>Hexapoda</taxon>
        <taxon>Insecta</taxon>
        <taxon>Pterygota</taxon>
        <taxon>Neoptera</taxon>
        <taxon>Endopterygota</taxon>
        <taxon>Coleoptera</taxon>
        <taxon>Polyphaga</taxon>
        <taxon>Cucujiformia</taxon>
        <taxon>Curculionidae</taxon>
        <taxon>Scolytinae</taxon>
        <taxon>Dendroctonus</taxon>
    </lineage>
</organism>
<evidence type="ECO:0000259" key="9">
    <source>
        <dbReference type="PROSITE" id="PS50240"/>
    </source>
</evidence>
<dbReference type="InterPro" id="IPR001254">
    <property type="entry name" value="Trypsin_dom"/>
</dbReference>
<dbReference type="EMBL" id="KB632378">
    <property type="protein sequence ID" value="ERL94079.1"/>
    <property type="molecule type" value="Genomic_DNA"/>
</dbReference>
<keyword evidence="4 7" id="KW-0378">Hydrolase</keyword>
<evidence type="ECO:0000256" key="1">
    <source>
        <dbReference type="ARBA" id="ARBA00004613"/>
    </source>
</evidence>
<dbReference type="PRINTS" id="PR00722">
    <property type="entry name" value="CHYMOTRYPSIN"/>
</dbReference>
<sequence>MKESVYNYSLLSVHAPNEDKNELSWRKWKQLEGTTPGNSIRQLDKSEINNGLDPEPTTISRTTTDTKYFKHGKITFTTCLERIVGGNQVDIMRVPYQISVLQDLQSICGGALIGLRYALSAAHCFHTPGMYRIRAGSSLKDSGGEIVNIRKVLLHPKRTTRLYEYDIAILELERPVKFKSTIQPVQLPDNDALIVPGINGMISGFGDTYTAENTGSRVLRVAQVSVQNLKSCEKSYSLYGIPITSSVFCAGSPQGTKDSCQGDSGGPFVIDNVLYGLVSFGLQCGDPEHPGVYTNVAVFRDFIRINTGI</sequence>
<dbReference type="OrthoDB" id="10059102at2759"/>
<dbReference type="Pfam" id="PF00089">
    <property type="entry name" value="Trypsin"/>
    <property type="match status" value="1"/>
</dbReference>
<dbReference type="Proteomes" id="UP000030742">
    <property type="component" value="Unassembled WGS sequence"/>
</dbReference>
<dbReference type="InterPro" id="IPR001314">
    <property type="entry name" value="Peptidase_S1A"/>
</dbReference>
<dbReference type="SMART" id="SM00020">
    <property type="entry name" value="Tryp_SPc"/>
    <property type="match status" value="1"/>
</dbReference>
<dbReference type="PROSITE" id="PS50240">
    <property type="entry name" value="TRYPSIN_DOM"/>
    <property type="match status" value="1"/>
</dbReference>
<dbReference type="InterPro" id="IPR043504">
    <property type="entry name" value="Peptidase_S1_PA_chymotrypsin"/>
</dbReference>
<comment type="subcellular location">
    <subcellularLocation>
        <location evidence="1">Secreted</location>
    </subcellularLocation>
</comment>
<proteinExistence type="predicted"/>
<keyword evidence="2" id="KW-0964">Secreted</keyword>
<dbReference type="InterPro" id="IPR033116">
    <property type="entry name" value="TRYPSIN_SER"/>
</dbReference>
<reference evidence="10 11" key="1">
    <citation type="journal article" date="2013" name="Genome Biol.">
        <title>Draft genome of the mountain pine beetle, Dendroctonus ponderosae Hopkins, a major forest pest.</title>
        <authorList>
            <person name="Keeling C.I."/>
            <person name="Yuen M.M."/>
            <person name="Liao N.Y."/>
            <person name="Docking T.R."/>
            <person name="Chan S.K."/>
            <person name="Taylor G.A."/>
            <person name="Palmquist D.L."/>
            <person name="Jackman S.D."/>
            <person name="Nguyen A."/>
            <person name="Li M."/>
            <person name="Henderson H."/>
            <person name="Janes J.K."/>
            <person name="Zhao Y."/>
            <person name="Pandoh P."/>
            <person name="Moore R."/>
            <person name="Sperling F.A."/>
            <person name="Huber D.P."/>
            <person name="Birol I."/>
            <person name="Jones S.J."/>
            <person name="Bohlmann J."/>
        </authorList>
    </citation>
    <scope>NUCLEOTIDE SEQUENCE</scope>
</reference>
<accession>U4UJ33</accession>
<dbReference type="SUPFAM" id="SSF50494">
    <property type="entry name" value="Trypsin-like serine proteases"/>
    <property type="match status" value="1"/>
</dbReference>